<keyword evidence="2" id="KW-1185">Reference proteome</keyword>
<dbReference type="GO" id="GO:0006813">
    <property type="term" value="P:potassium ion transport"/>
    <property type="evidence" value="ECO:0007669"/>
    <property type="project" value="TreeGrafter"/>
</dbReference>
<dbReference type="EMBL" id="MU003703">
    <property type="protein sequence ID" value="KAF2808144.1"/>
    <property type="molecule type" value="Genomic_DNA"/>
</dbReference>
<organism evidence="1">
    <name type="scientific">Mytilinidion resinicola</name>
    <dbReference type="NCBI Taxonomy" id="574789"/>
    <lineage>
        <taxon>Eukaryota</taxon>
        <taxon>Fungi</taxon>
        <taxon>Dikarya</taxon>
        <taxon>Ascomycota</taxon>
        <taxon>Pezizomycotina</taxon>
        <taxon>Dothideomycetes</taxon>
        <taxon>Pleosporomycetidae</taxon>
        <taxon>Mytilinidiales</taxon>
        <taxon>Mytilinidiaceae</taxon>
        <taxon>Mytilinidion</taxon>
    </lineage>
</organism>
<dbReference type="Proteomes" id="UP000504636">
    <property type="component" value="Unplaced"/>
</dbReference>
<dbReference type="GO" id="GO:0005743">
    <property type="term" value="C:mitochondrial inner membrane"/>
    <property type="evidence" value="ECO:0007669"/>
    <property type="project" value="TreeGrafter"/>
</dbReference>
<reference evidence="3" key="2">
    <citation type="submission" date="2020-04" db="EMBL/GenBank/DDBJ databases">
        <authorList>
            <consortium name="NCBI Genome Project"/>
        </authorList>
    </citation>
    <scope>NUCLEOTIDE SEQUENCE</scope>
    <source>
        <strain evidence="3">CBS 304.34</strain>
    </source>
</reference>
<dbReference type="GeneID" id="54457768"/>
<evidence type="ECO:0000313" key="1">
    <source>
        <dbReference type="EMBL" id="KAF2808144.1"/>
    </source>
</evidence>
<evidence type="ECO:0000313" key="3">
    <source>
        <dbReference type="RefSeq" id="XP_033575108.1"/>
    </source>
</evidence>
<feature type="non-terminal residue" evidence="1">
    <location>
        <position position="273"/>
    </location>
</feature>
<protein>
    <recommendedName>
        <fullName evidence="4">Mitochondrial K+-H+ exchange-related-domain-containing protein</fullName>
    </recommendedName>
</protein>
<reference evidence="1 3" key="1">
    <citation type="journal article" date="2020" name="Stud. Mycol.">
        <title>101 Dothideomycetes genomes: a test case for predicting lifestyles and emergence of pathogens.</title>
        <authorList>
            <person name="Haridas S."/>
            <person name="Albert R."/>
            <person name="Binder M."/>
            <person name="Bloem J."/>
            <person name="Labutti K."/>
            <person name="Salamov A."/>
            <person name="Andreopoulos B."/>
            <person name="Baker S."/>
            <person name="Barry K."/>
            <person name="Bills G."/>
            <person name="Bluhm B."/>
            <person name="Cannon C."/>
            <person name="Castanera R."/>
            <person name="Culley D."/>
            <person name="Daum C."/>
            <person name="Ezra D."/>
            <person name="Gonzalez J."/>
            <person name="Henrissat B."/>
            <person name="Kuo A."/>
            <person name="Liang C."/>
            <person name="Lipzen A."/>
            <person name="Lutzoni F."/>
            <person name="Magnuson J."/>
            <person name="Mondo S."/>
            <person name="Nolan M."/>
            <person name="Ohm R."/>
            <person name="Pangilinan J."/>
            <person name="Park H.-J."/>
            <person name="Ramirez L."/>
            <person name="Alfaro M."/>
            <person name="Sun H."/>
            <person name="Tritt A."/>
            <person name="Yoshinaga Y."/>
            <person name="Zwiers L.-H."/>
            <person name="Turgeon B."/>
            <person name="Goodwin S."/>
            <person name="Spatafora J."/>
            <person name="Crous P."/>
            <person name="Grigoriev I."/>
        </authorList>
    </citation>
    <scope>NUCLEOTIDE SEQUENCE</scope>
    <source>
        <strain evidence="1 3">CBS 304.34</strain>
    </source>
</reference>
<name>A0A6A6YJH7_9PEZI</name>
<dbReference type="OrthoDB" id="5562676at2759"/>
<dbReference type="PANTHER" id="PTHR28062:SF1">
    <property type="entry name" value="TRANSMEMBRANE PROTEIN"/>
    <property type="match status" value="1"/>
</dbReference>
<evidence type="ECO:0000313" key="2">
    <source>
        <dbReference type="Proteomes" id="UP000504636"/>
    </source>
</evidence>
<evidence type="ECO:0008006" key="4">
    <source>
        <dbReference type="Google" id="ProtNLM"/>
    </source>
</evidence>
<dbReference type="AlphaFoldDB" id="A0A6A6YJH7"/>
<dbReference type="Pfam" id="PF10173">
    <property type="entry name" value="Mit_KHE1"/>
    <property type="match status" value="1"/>
</dbReference>
<dbReference type="PANTHER" id="PTHR28062">
    <property type="entry name" value="K+-H+ EXCHANGE-LIKE PROTEIN"/>
    <property type="match status" value="1"/>
</dbReference>
<dbReference type="GO" id="GO:1902600">
    <property type="term" value="P:proton transmembrane transport"/>
    <property type="evidence" value="ECO:0007669"/>
    <property type="project" value="TreeGrafter"/>
</dbReference>
<dbReference type="RefSeq" id="XP_033575108.1">
    <property type="nucleotide sequence ID" value="XM_033716875.1"/>
</dbReference>
<sequence>MRIFLLPISTRHSLIYCQCISKSNLGQHSVFDGLVRRVESQALQTLVNWENISGGWKKNSTATDNQLLKRIPYQEWGLKSIPPLSRKRRVDIVNGKVKSVEVLFPARFMSEEKLRETLERYALQGQSRHSDRMFWSYAGLPFAMPFALVPIIPKFPLFYLVFRAWSHWQAFHGSRHLELLLKKNAIRPSPSTDLDKIYGVDLIHQDGSSSGADQGLRTERWRLWVERETKDSMILHPGMGKLIGEHFKIPEMASLIEWAIERVEKDIREGKED</sequence>
<accession>A0A6A6YJH7</accession>
<gene>
    <name evidence="1 3" type="ORF">BDZ99DRAFT_418956</name>
</gene>
<reference evidence="3" key="3">
    <citation type="submission" date="2025-04" db="UniProtKB">
        <authorList>
            <consortium name="RefSeq"/>
        </authorList>
    </citation>
    <scope>IDENTIFICATION</scope>
    <source>
        <strain evidence="3">CBS 304.34</strain>
    </source>
</reference>
<dbReference type="InterPro" id="IPR018786">
    <property type="entry name" value="Mit_KHE1"/>
</dbReference>
<proteinExistence type="predicted"/>